<comment type="caution">
    <text evidence="1">The sequence shown here is derived from an EMBL/GenBank/DDBJ whole genome shotgun (WGS) entry which is preliminary data.</text>
</comment>
<keyword evidence="2" id="KW-1185">Reference proteome</keyword>
<evidence type="ECO:0000313" key="2">
    <source>
        <dbReference type="Proteomes" id="UP000749293"/>
    </source>
</evidence>
<name>A0A9P4YYN2_9HYPO</name>
<gene>
    <name evidence="1" type="ORF">GMORB2_5923</name>
</gene>
<dbReference type="GeneID" id="55972148"/>
<dbReference type="PANTHER" id="PTHR16469">
    <property type="entry name" value="UBIQUITIN-ASSOCIATED AND SH3 DOMAIN-CONTAINING BA-RELATED"/>
    <property type="match status" value="1"/>
</dbReference>
<dbReference type="PANTHER" id="PTHR16469:SF51">
    <property type="entry name" value="TRANSCRIPTION FACTOR TAU 55 KDA SUBUNIT"/>
    <property type="match status" value="1"/>
</dbReference>
<dbReference type="Gene3D" id="3.40.50.1240">
    <property type="entry name" value="Phosphoglycerate mutase-like"/>
    <property type="match status" value="1"/>
</dbReference>
<reference evidence="1" key="1">
    <citation type="submission" date="2020-03" db="EMBL/GenBank/DDBJ databases">
        <title>Site-based positive gene gene selection in Geosmithia morbida across the United States reveals a broad range of putative effectors and factors for local host and environmental adapation.</title>
        <authorList>
            <person name="Onufrak A."/>
            <person name="Murdoch R.W."/>
            <person name="Gazis R."/>
            <person name="Huff M."/>
            <person name="Staton M."/>
            <person name="Klingeman W."/>
            <person name="Hadziabdic D."/>
        </authorList>
    </citation>
    <scope>NUCLEOTIDE SEQUENCE</scope>
    <source>
        <strain evidence="1">1262</strain>
    </source>
</reference>
<dbReference type="OrthoDB" id="414418at2759"/>
<dbReference type="Pfam" id="PF00300">
    <property type="entry name" value="His_Phos_1"/>
    <property type="match status" value="1"/>
</dbReference>
<evidence type="ECO:0000313" key="1">
    <source>
        <dbReference type="EMBL" id="KAF4124207.1"/>
    </source>
</evidence>
<dbReference type="Proteomes" id="UP000749293">
    <property type="component" value="Unassembled WGS sequence"/>
</dbReference>
<dbReference type="AlphaFoldDB" id="A0A9P4YYN2"/>
<dbReference type="InterPro" id="IPR051710">
    <property type="entry name" value="Phosphatase_SH3-domain"/>
</dbReference>
<evidence type="ECO:0008006" key="3">
    <source>
        <dbReference type="Google" id="ProtNLM"/>
    </source>
</evidence>
<dbReference type="CDD" id="cd07067">
    <property type="entry name" value="HP_PGM_like"/>
    <property type="match status" value="1"/>
</dbReference>
<proteinExistence type="predicted"/>
<dbReference type="InterPro" id="IPR029033">
    <property type="entry name" value="His_PPase_superfam"/>
</dbReference>
<dbReference type="EMBL" id="JAANYQ010000005">
    <property type="protein sequence ID" value="KAF4124207.1"/>
    <property type="molecule type" value="Genomic_DNA"/>
</dbReference>
<protein>
    <recommendedName>
        <fullName evidence="3">Phosphoglycerate mutase</fullName>
    </recommendedName>
</protein>
<dbReference type="RefSeq" id="XP_035322859.1">
    <property type="nucleotide sequence ID" value="XM_035467893.1"/>
</dbReference>
<organism evidence="1 2">
    <name type="scientific">Geosmithia morbida</name>
    <dbReference type="NCBI Taxonomy" id="1094350"/>
    <lineage>
        <taxon>Eukaryota</taxon>
        <taxon>Fungi</taxon>
        <taxon>Dikarya</taxon>
        <taxon>Ascomycota</taxon>
        <taxon>Pezizomycotina</taxon>
        <taxon>Sordariomycetes</taxon>
        <taxon>Hypocreomycetidae</taxon>
        <taxon>Hypocreales</taxon>
        <taxon>Bionectriaceae</taxon>
        <taxon>Geosmithia</taxon>
    </lineage>
</organism>
<sequence>MPLDTIYVVRHGFRSAWSVDHTTGAYTSTVRSPTGIPADPPLTSYGKRQATEMAAHLATLEPAIDAVYSTPAPSSHSAVPASAVIRPEHGISEWFGSAPFEHPRPAEGQVLKGMFPAYSLEYESARRPSTKGETVAELYARVGEVVEAVVRRSEAEGHRSIVLCTHAAVVIALGRVLTGRVPESPDVRDFQAYTCGLSTYTRKNPTTGDSEYVQPKTRVVSLFST</sequence>
<accession>A0A9P4YYN2</accession>
<dbReference type="InterPro" id="IPR013078">
    <property type="entry name" value="His_Pase_superF_clade-1"/>
</dbReference>
<dbReference type="SUPFAM" id="SSF53254">
    <property type="entry name" value="Phosphoglycerate mutase-like"/>
    <property type="match status" value="1"/>
</dbReference>